<keyword evidence="1" id="KW-0732">Signal</keyword>
<reference evidence="4 5" key="1">
    <citation type="journal article" date="2018" name="J. Microbiol.">
        <title>Bacillus spongiae sp. nov., isolated from sponge of Jeju Island.</title>
        <authorList>
            <person name="Lee G.E."/>
            <person name="Im W.T."/>
            <person name="Park J.S."/>
        </authorList>
    </citation>
    <scope>NUCLEOTIDE SEQUENCE [LARGE SCALE GENOMIC DNA]</scope>
    <source>
        <strain evidence="4 5">135PIL107-10</strain>
    </source>
</reference>
<accession>A0ABU8H924</accession>
<organism evidence="4 5">
    <name type="scientific">Bacillus spongiae</name>
    <dbReference type="NCBI Taxonomy" id="2683610"/>
    <lineage>
        <taxon>Bacteria</taxon>
        <taxon>Bacillati</taxon>
        <taxon>Bacillota</taxon>
        <taxon>Bacilli</taxon>
        <taxon>Bacillales</taxon>
        <taxon>Bacillaceae</taxon>
        <taxon>Bacillus</taxon>
    </lineage>
</organism>
<dbReference type="Gene3D" id="3.30.70.1740">
    <property type="entry name" value="Bypass-of-forespore C, C-terminal domain"/>
    <property type="match status" value="1"/>
</dbReference>
<evidence type="ECO:0000259" key="3">
    <source>
        <dbReference type="Pfam" id="PF08977"/>
    </source>
</evidence>
<gene>
    <name evidence="4" type="ORF">WAK64_01290</name>
</gene>
<feature type="signal peptide" evidence="1">
    <location>
        <begin position="1"/>
        <end position="21"/>
    </location>
</feature>
<dbReference type="InterPro" id="IPR038117">
    <property type="entry name" value="BofC_C_sf"/>
</dbReference>
<dbReference type="RefSeq" id="WP_336585112.1">
    <property type="nucleotide sequence ID" value="NZ_JBBAXC010000001.1"/>
</dbReference>
<evidence type="ECO:0000259" key="2">
    <source>
        <dbReference type="Pfam" id="PF08955"/>
    </source>
</evidence>
<feature type="domain" description="Bypass-of-forespore C N-terminal" evidence="3">
    <location>
        <begin position="50"/>
        <end position="100"/>
    </location>
</feature>
<dbReference type="InterPro" id="IPR038118">
    <property type="entry name" value="BOFC_N_sf"/>
</dbReference>
<protein>
    <submittedName>
        <fullName evidence="4">Intercompartmental signaling factor BofC</fullName>
    </submittedName>
</protein>
<keyword evidence="5" id="KW-1185">Reference proteome</keyword>
<proteinExistence type="predicted"/>
<dbReference type="Pfam" id="PF08977">
    <property type="entry name" value="BOFC_N"/>
    <property type="match status" value="1"/>
</dbReference>
<dbReference type="InterPro" id="IPR015071">
    <property type="entry name" value="BOFC_N"/>
</dbReference>
<dbReference type="EMBL" id="JBBAXC010000001">
    <property type="protein sequence ID" value="MEI5905698.1"/>
    <property type="molecule type" value="Genomic_DNA"/>
</dbReference>
<comment type="caution">
    <text evidence="4">The sequence shown here is derived from an EMBL/GenBank/DDBJ whole genome shotgun (WGS) entry which is preliminary data.</text>
</comment>
<name>A0ABU8H924_9BACI</name>
<dbReference type="Proteomes" id="UP001312865">
    <property type="component" value="Unassembled WGS sequence"/>
</dbReference>
<sequence>MIRAFRILYMSLLIVTITVFNLDQSVCGATDSQANTEKHDSTEVAPAHQITVILERLYLDGESSKEVVTKTIWSMEDFWSEYEKWNLVEMNEEVAIFQQQMNDISPLLKSNGYFGITEGGVLTIFNGKPDKSNVIQSFFQIDIPKLESKTQKELVKGIPIKSKEEYNEVLDVFKPYKKNR</sequence>
<feature type="chain" id="PRO_5047063530" evidence="1">
    <location>
        <begin position="22"/>
        <end position="180"/>
    </location>
</feature>
<dbReference type="InterPro" id="IPR015050">
    <property type="entry name" value="BofC_C"/>
</dbReference>
<evidence type="ECO:0000313" key="4">
    <source>
        <dbReference type="EMBL" id="MEI5905698.1"/>
    </source>
</evidence>
<feature type="domain" description="Bypass of forespore C C-terminal" evidence="2">
    <location>
        <begin position="102"/>
        <end position="174"/>
    </location>
</feature>
<evidence type="ECO:0000313" key="5">
    <source>
        <dbReference type="Proteomes" id="UP001312865"/>
    </source>
</evidence>
<dbReference type="Pfam" id="PF08955">
    <property type="entry name" value="BofC_C"/>
    <property type="match status" value="1"/>
</dbReference>
<dbReference type="Gene3D" id="3.10.20.420">
    <property type="entry name" value="Bypass-of-forespore C, N-terminal domain"/>
    <property type="match status" value="1"/>
</dbReference>
<evidence type="ECO:0000256" key="1">
    <source>
        <dbReference type="SAM" id="SignalP"/>
    </source>
</evidence>